<organism evidence="5 6">
    <name type="scientific">Treponema parvum</name>
    <dbReference type="NCBI Taxonomy" id="138851"/>
    <lineage>
        <taxon>Bacteria</taxon>
        <taxon>Pseudomonadati</taxon>
        <taxon>Spirochaetota</taxon>
        <taxon>Spirochaetia</taxon>
        <taxon>Spirochaetales</taxon>
        <taxon>Treponemataceae</taxon>
        <taxon>Treponema</taxon>
    </lineage>
</organism>
<proteinExistence type="inferred from homology"/>
<keyword evidence="3" id="KW-0694">RNA-binding</keyword>
<dbReference type="AlphaFoldDB" id="A0A975IEL2"/>
<dbReference type="PROSITE" id="PS50889">
    <property type="entry name" value="S4"/>
    <property type="match status" value="1"/>
</dbReference>
<accession>A0A975IEL2</accession>
<sequence>MDFKTFYCGKDDEGRRLDRIVRKFLSEESLSILYKSIRNGFIKVNKKTVSPSYRVRENDALFIASSLAPAVSFDESAGRFPPKERYPAFSKENTIFKNEAIIVINKPYDVSVQGKNSLSDQIVSIWKGEEKTKDGSSSLSFIPGPLHRLDRKTTGVLIFSQNLKGAQWFSSAFKHNAIKKIYLALLQGRLDEPVFWHDSIVKKTDNDKNFHTVNIVSDKTEAGKAAVTKAEPLYYGIYENLDITLAKITIETGRTHQIRSQAAFHGFPLLGDTAYGGKKITADRDFYLHSYALLIPENNPLSVPKKLIAFIPTKFEKMLSKTLISPLRINII</sequence>
<gene>
    <name evidence="5" type="ORF">HRQ91_05900</name>
</gene>
<dbReference type="InterPro" id="IPR002942">
    <property type="entry name" value="S4_RNA-bd"/>
</dbReference>
<keyword evidence="6" id="KW-1185">Reference proteome</keyword>
<name>A0A975IEL2_9SPIR</name>
<evidence type="ECO:0000256" key="3">
    <source>
        <dbReference type="PROSITE-ProRule" id="PRU00182"/>
    </source>
</evidence>
<dbReference type="SUPFAM" id="SSF55174">
    <property type="entry name" value="Alpha-L RNA-binding motif"/>
    <property type="match status" value="1"/>
</dbReference>
<dbReference type="CDD" id="cd00165">
    <property type="entry name" value="S4"/>
    <property type="match status" value="1"/>
</dbReference>
<dbReference type="Proteomes" id="UP000671908">
    <property type="component" value="Chromosome"/>
</dbReference>
<dbReference type="InterPro" id="IPR020103">
    <property type="entry name" value="PsdUridine_synth_cat_dom_sf"/>
</dbReference>
<keyword evidence="2" id="KW-0413">Isomerase</keyword>
<dbReference type="SUPFAM" id="SSF55120">
    <property type="entry name" value="Pseudouridine synthase"/>
    <property type="match status" value="1"/>
</dbReference>
<evidence type="ECO:0000259" key="4">
    <source>
        <dbReference type="SMART" id="SM00363"/>
    </source>
</evidence>
<dbReference type="CDD" id="cd02869">
    <property type="entry name" value="PseudoU_synth_RluA_like"/>
    <property type="match status" value="1"/>
</dbReference>
<dbReference type="SMART" id="SM00363">
    <property type="entry name" value="S4"/>
    <property type="match status" value="1"/>
</dbReference>
<dbReference type="Gene3D" id="3.10.290.10">
    <property type="entry name" value="RNA-binding S4 domain"/>
    <property type="match status" value="1"/>
</dbReference>
<dbReference type="PROSITE" id="PS01129">
    <property type="entry name" value="PSI_RLU"/>
    <property type="match status" value="1"/>
</dbReference>
<dbReference type="PANTHER" id="PTHR21600:SF83">
    <property type="entry name" value="PSEUDOURIDYLATE SYNTHASE RPUSD4, MITOCHONDRIAL"/>
    <property type="match status" value="1"/>
</dbReference>
<dbReference type="Pfam" id="PF01479">
    <property type="entry name" value="S4"/>
    <property type="match status" value="1"/>
</dbReference>
<protein>
    <submittedName>
        <fullName evidence="5">RluA family pseudouridine synthase</fullName>
    </submittedName>
</protein>
<dbReference type="InterPro" id="IPR050188">
    <property type="entry name" value="RluA_PseudoU_synthase"/>
</dbReference>
<evidence type="ECO:0000313" key="5">
    <source>
        <dbReference type="EMBL" id="QTQ14023.1"/>
    </source>
</evidence>
<dbReference type="PANTHER" id="PTHR21600">
    <property type="entry name" value="MITOCHONDRIAL RNA PSEUDOURIDINE SYNTHASE"/>
    <property type="match status" value="1"/>
</dbReference>
<dbReference type="Pfam" id="PF00849">
    <property type="entry name" value="PseudoU_synth_2"/>
    <property type="match status" value="1"/>
</dbReference>
<dbReference type="GO" id="GO:0000455">
    <property type="term" value="P:enzyme-directed rRNA pseudouridine synthesis"/>
    <property type="evidence" value="ECO:0007669"/>
    <property type="project" value="UniProtKB-ARBA"/>
</dbReference>
<dbReference type="InterPro" id="IPR006145">
    <property type="entry name" value="PsdUridine_synth_RsuA/RluA"/>
</dbReference>
<dbReference type="InterPro" id="IPR006224">
    <property type="entry name" value="PsdUridine_synth_RluA-like_CS"/>
</dbReference>
<dbReference type="GO" id="GO:0120159">
    <property type="term" value="F:rRNA pseudouridine synthase activity"/>
    <property type="evidence" value="ECO:0007669"/>
    <property type="project" value="UniProtKB-ARBA"/>
</dbReference>
<feature type="domain" description="RNA-binding S4" evidence="4">
    <location>
        <begin position="15"/>
        <end position="73"/>
    </location>
</feature>
<comment type="similarity">
    <text evidence="1">Belongs to the pseudouridine synthase RluA family.</text>
</comment>
<dbReference type="GO" id="GO:0003723">
    <property type="term" value="F:RNA binding"/>
    <property type="evidence" value="ECO:0007669"/>
    <property type="project" value="UniProtKB-KW"/>
</dbReference>
<dbReference type="EMBL" id="CP054142">
    <property type="protein sequence ID" value="QTQ14023.1"/>
    <property type="molecule type" value="Genomic_DNA"/>
</dbReference>
<dbReference type="InterPro" id="IPR036986">
    <property type="entry name" value="S4_RNA-bd_sf"/>
</dbReference>
<reference evidence="5 6" key="1">
    <citation type="journal article" date="2021" name="Microbiol. Resour. Announc.">
        <title>Complete Genome Sequences of Three Human Oral Treponema parvum Isolates.</title>
        <authorList>
            <person name="Zeng H."/>
            <person name="Watt R.M."/>
        </authorList>
    </citation>
    <scope>NUCLEOTIDE SEQUENCE [LARGE SCALE GENOMIC DNA]</scope>
    <source>
        <strain evidence="5 6">ATCC 700770</strain>
    </source>
</reference>
<evidence type="ECO:0000256" key="1">
    <source>
        <dbReference type="ARBA" id="ARBA00010876"/>
    </source>
</evidence>
<dbReference type="KEGG" id="tpav:HRQ91_05900"/>
<evidence type="ECO:0000313" key="6">
    <source>
        <dbReference type="Proteomes" id="UP000671908"/>
    </source>
</evidence>
<dbReference type="RefSeq" id="WP_210118719.1">
    <property type="nucleotide sequence ID" value="NZ_CP054142.1"/>
</dbReference>
<dbReference type="Gene3D" id="3.30.2350.10">
    <property type="entry name" value="Pseudouridine synthase"/>
    <property type="match status" value="1"/>
</dbReference>
<evidence type="ECO:0000256" key="2">
    <source>
        <dbReference type="ARBA" id="ARBA00023235"/>
    </source>
</evidence>